<dbReference type="HAMAP" id="MF_01697">
    <property type="entry name" value="MshC"/>
    <property type="match status" value="1"/>
</dbReference>
<dbReference type="Proteomes" id="UP000244962">
    <property type="component" value="Unassembled WGS sequence"/>
</dbReference>
<reference evidence="13" key="1">
    <citation type="submission" date="2018-04" db="EMBL/GenBank/DDBJ databases">
        <authorList>
            <person name="Liu S."/>
            <person name="Wang Z."/>
            <person name="Li J."/>
        </authorList>
    </citation>
    <scope>NUCLEOTIDE SEQUENCE [LARGE SCALE GENOMIC DNA]</scope>
    <source>
        <strain evidence="13">622</strain>
    </source>
</reference>
<evidence type="ECO:0000256" key="5">
    <source>
        <dbReference type="ARBA" id="ARBA00022723"/>
    </source>
</evidence>
<feature type="binding site" evidence="10">
    <location>
        <position position="264"/>
    </location>
    <ligand>
        <name>Zn(2+)</name>
        <dbReference type="ChEBI" id="CHEBI:29105"/>
    </ligand>
</feature>
<dbReference type="PRINTS" id="PR00983">
    <property type="entry name" value="TRNASYNTHCYS"/>
</dbReference>
<organism evidence="12 13">
    <name type="scientific">Mycetocola zhujimingii</name>
    <dbReference type="NCBI Taxonomy" id="2079792"/>
    <lineage>
        <taxon>Bacteria</taxon>
        <taxon>Bacillati</taxon>
        <taxon>Actinomycetota</taxon>
        <taxon>Actinomycetes</taxon>
        <taxon>Micrococcales</taxon>
        <taxon>Microbacteriaceae</taxon>
        <taxon>Mycetocola</taxon>
    </lineage>
</organism>
<feature type="binding site" evidence="10">
    <location>
        <begin position="257"/>
        <end position="259"/>
    </location>
    <ligand>
        <name>L-cysteinyl-5'-AMP</name>
        <dbReference type="ChEBI" id="CHEBI:144924"/>
    </ligand>
</feature>
<sequence length="421" mass="45339">MKAWNRPLVPTLPGNSLPPCLFDTATGGMIEAHTGEIARLYVCGITPYDATHMGHAATYLAYDTLQRVWLDGGLEVHYAQNVTDIDDPLLERAAATGVDWRDLAESQVELFRGDMQALSILPPENYVAVTEVLDEIAEAVRRLVAAGAAYSVPTPDSTVGDDIYFDSAAAAKLGPWKLGDVSNYDAETMMKYFAERGGDPDRAGKRDSLDPLLWRAARESEPSWPSSVGRGRPGWHIECSVIALMELGTDFTVQGGGGDLVFPHHELSAGHASALSGHPLARVYSHAGLVAFEGEKMSKSLGNLVLISRLLESGVDARSIRLAILAHHYRSDWEWTDRLLVDAAERLSLWQSAFTPTGDSGASVSADVVDSHAVLSALRSALQLDLDTPAALRVIDDAATSGVTDPELIHRAVHALLGVEL</sequence>
<dbReference type="PANTHER" id="PTHR10890">
    <property type="entry name" value="CYSTEINYL-TRNA SYNTHETASE"/>
    <property type="match status" value="1"/>
</dbReference>
<gene>
    <name evidence="10" type="primary">mshC</name>
    <name evidence="12" type="ORF">DF223_00615</name>
</gene>
<dbReference type="SUPFAM" id="SSF52374">
    <property type="entry name" value="Nucleotidylyl transferase"/>
    <property type="match status" value="1"/>
</dbReference>
<dbReference type="InterPro" id="IPR014729">
    <property type="entry name" value="Rossmann-like_a/b/a_fold"/>
</dbReference>
<keyword evidence="8 10" id="KW-0067">ATP-binding</keyword>
<dbReference type="GO" id="GO:0010125">
    <property type="term" value="P:mycothiol biosynthetic process"/>
    <property type="evidence" value="ECO:0007669"/>
    <property type="project" value="UniProtKB-UniRule"/>
</dbReference>
<evidence type="ECO:0000256" key="6">
    <source>
        <dbReference type="ARBA" id="ARBA00022741"/>
    </source>
</evidence>
<dbReference type="Gene3D" id="3.40.50.620">
    <property type="entry name" value="HUPs"/>
    <property type="match status" value="1"/>
</dbReference>
<feature type="short sequence motif" description="'ERGGDP' region" evidence="10">
    <location>
        <begin position="195"/>
        <end position="200"/>
    </location>
</feature>
<keyword evidence="13" id="KW-1185">Reference proteome</keyword>
<dbReference type="GO" id="GO:0008270">
    <property type="term" value="F:zinc ion binding"/>
    <property type="evidence" value="ECO:0007669"/>
    <property type="project" value="UniProtKB-UniRule"/>
</dbReference>
<dbReference type="InterPro" id="IPR017812">
    <property type="entry name" value="Mycothiol_ligase_MshC"/>
</dbReference>
<keyword evidence="6 10" id="KW-0547">Nucleotide-binding</keyword>
<dbReference type="NCBIfam" id="TIGR03447">
    <property type="entry name" value="mycothiol_MshC"/>
    <property type="match status" value="1"/>
</dbReference>
<dbReference type="GO" id="GO:0006423">
    <property type="term" value="P:cysteinyl-tRNA aminoacylation"/>
    <property type="evidence" value="ECO:0007669"/>
    <property type="project" value="TreeGrafter"/>
</dbReference>
<evidence type="ECO:0000313" key="13">
    <source>
        <dbReference type="Proteomes" id="UP000244962"/>
    </source>
</evidence>
<dbReference type="GO" id="GO:0035446">
    <property type="term" value="F:cysteine-glucosaminylinositol ligase activity"/>
    <property type="evidence" value="ECO:0007669"/>
    <property type="project" value="UniProtKB-UniRule"/>
</dbReference>
<evidence type="ECO:0000256" key="9">
    <source>
        <dbReference type="ARBA" id="ARBA00048350"/>
    </source>
</evidence>
<dbReference type="EC" id="6.3.1.13" evidence="10"/>
<evidence type="ECO:0000256" key="10">
    <source>
        <dbReference type="HAMAP-Rule" id="MF_01697"/>
    </source>
</evidence>
<dbReference type="InterPro" id="IPR032678">
    <property type="entry name" value="tRNA-synt_1_cat_dom"/>
</dbReference>
<proteinExistence type="inferred from homology"/>
<dbReference type="GO" id="GO:0004817">
    <property type="term" value="F:cysteine-tRNA ligase activity"/>
    <property type="evidence" value="ECO:0007669"/>
    <property type="project" value="TreeGrafter"/>
</dbReference>
<evidence type="ECO:0000256" key="8">
    <source>
        <dbReference type="ARBA" id="ARBA00022840"/>
    </source>
</evidence>
<comment type="subunit">
    <text evidence="3 10">Monomer.</text>
</comment>
<feature type="domain" description="tRNA synthetases class I catalytic" evidence="11">
    <location>
        <begin position="37"/>
        <end position="343"/>
    </location>
</feature>
<feature type="binding site" evidence="10">
    <location>
        <begin position="43"/>
        <end position="46"/>
    </location>
    <ligand>
        <name>L-cysteinyl-5'-AMP</name>
        <dbReference type="ChEBI" id="CHEBI:144924"/>
    </ligand>
</feature>
<dbReference type="Pfam" id="PF01406">
    <property type="entry name" value="tRNA-synt_1e"/>
    <property type="match status" value="1"/>
</dbReference>
<dbReference type="RefSeq" id="WP_108961854.1">
    <property type="nucleotide sequence ID" value="NZ_QEFB01000001.1"/>
</dbReference>
<feature type="binding site" evidence="10">
    <location>
        <position position="58"/>
    </location>
    <ligand>
        <name>L-cysteinyl-5'-AMP</name>
        <dbReference type="ChEBI" id="CHEBI:144924"/>
    </ligand>
</feature>
<feature type="binding site" evidence="10">
    <location>
        <begin position="81"/>
        <end position="83"/>
    </location>
    <ligand>
        <name>L-cysteinyl-5'-AMP</name>
        <dbReference type="ChEBI" id="CHEBI:144924"/>
    </ligand>
</feature>
<evidence type="ECO:0000256" key="7">
    <source>
        <dbReference type="ARBA" id="ARBA00022833"/>
    </source>
</evidence>
<comment type="caution">
    <text evidence="12">The sequence shown here is derived from an EMBL/GenBank/DDBJ whole genome shotgun (WGS) entry which is preliminary data.</text>
</comment>
<protein>
    <recommendedName>
        <fullName evidence="10">L-cysteine:1D-myo-inositol 2-amino-2-deoxy-alpha-D-glucopyranoside ligase</fullName>
        <shortName evidence="10">L-Cys:GlcN-Ins ligase</shortName>
        <ecNumber evidence="10">6.3.1.13</ecNumber>
    </recommendedName>
    <alternativeName>
        <fullName evidence="10">Mycothiol ligase</fullName>
        <shortName evidence="10">MSH ligase</shortName>
    </alternativeName>
</protein>
<feature type="binding site" evidence="10">
    <location>
        <position position="235"/>
    </location>
    <ligand>
        <name>L-cysteinyl-5'-AMP</name>
        <dbReference type="ChEBI" id="CHEBI:144924"/>
    </ligand>
</feature>
<dbReference type="GO" id="GO:0005829">
    <property type="term" value="C:cytosol"/>
    <property type="evidence" value="ECO:0007669"/>
    <property type="project" value="TreeGrafter"/>
</dbReference>
<feature type="binding site" evidence="10">
    <location>
        <position position="43"/>
    </location>
    <ligand>
        <name>Zn(2+)</name>
        <dbReference type="ChEBI" id="CHEBI:29105"/>
    </ligand>
</feature>
<dbReference type="GO" id="GO:0005524">
    <property type="term" value="F:ATP binding"/>
    <property type="evidence" value="ECO:0007669"/>
    <property type="project" value="UniProtKB-KW"/>
</dbReference>
<evidence type="ECO:0000256" key="2">
    <source>
        <dbReference type="ARBA" id="ARBA00007723"/>
    </source>
</evidence>
<dbReference type="InterPro" id="IPR024909">
    <property type="entry name" value="Cys-tRNA/MSH_ligase"/>
</dbReference>
<comment type="cofactor">
    <cofactor evidence="10">
        <name>Zn(2+)</name>
        <dbReference type="ChEBI" id="CHEBI:29105"/>
    </cofactor>
    <text evidence="10">Binds 1 zinc ion per subunit.</text>
</comment>
<dbReference type="Gene3D" id="1.20.120.640">
    <property type="entry name" value="Anticodon-binding domain of a subclass of class I aminoacyl-tRNA synthetases"/>
    <property type="match status" value="1"/>
</dbReference>
<dbReference type="EMBL" id="QEFB01000001">
    <property type="protein sequence ID" value="PWC07901.1"/>
    <property type="molecule type" value="Genomic_DNA"/>
</dbReference>
<evidence type="ECO:0000256" key="4">
    <source>
        <dbReference type="ARBA" id="ARBA00022598"/>
    </source>
</evidence>
<feature type="binding site" evidence="10">
    <location>
        <position position="239"/>
    </location>
    <ligand>
        <name>Zn(2+)</name>
        <dbReference type="ChEBI" id="CHEBI:29105"/>
    </ligand>
</feature>
<feature type="short sequence motif" description="'HIGH' region" evidence="10">
    <location>
        <begin position="45"/>
        <end position="55"/>
    </location>
</feature>
<evidence type="ECO:0000256" key="1">
    <source>
        <dbReference type="ARBA" id="ARBA00003679"/>
    </source>
</evidence>
<comment type="similarity">
    <text evidence="2 10">Belongs to the class-I aminoacyl-tRNA synthetase family. MshC subfamily.</text>
</comment>
<feature type="short sequence motif" description="'KMSKS' region" evidence="10">
    <location>
        <begin position="296"/>
        <end position="300"/>
    </location>
</feature>
<dbReference type="PANTHER" id="PTHR10890:SF3">
    <property type="entry name" value="CYSTEINE--TRNA LIGASE, CYTOPLASMIC"/>
    <property type="match status" value="1"/>
</dbReference>
<comment type="catalytic activity">
    <reaction evidence="9 10">
        <text>1D-myo-inositol 2-amino-2-deoxy-alpha-D-glucopyranoside + L-cysteine + ATP = 1D-myo-inositol 2-(L-cysteinylamino)-2-deoxy-alpha-D-glucopyranoside + AMP + diphosphate + H(+)</text>
        <dbReference type="Rhea" id="RHEA:26176"/>
        <dbReference type="ChEBI" id="CHEBI:15378"/>
        <dbReference type="ChEBI" id="CHEBI:30616"/>
        <dbReference type="ChEBI" id="CHEBI:33019"/>
        <dbReference type="ChEBI" id="CHEBI:35235"/>
        <dbReference type="ChEBI" id="CHEBI:58886"/>
        <dbReference type="ChEBI" id="CHEBI:58887"/>
        <dbReference type="ChEBI" id="CHEBI:456215"/>
        <dbReference type="EC" id="6.3.1.13"/>
    </reaction>
</comment>
<name>A0A2U1TG91_9MICO</name>
<keyword evidence="5 10" id="KW-0479">Metal-binding</keyword>
<keyword evidence="7 10" id="KW-0862">Zinc</keyword>
<evidence type="ECO:0000256" key="3">
    <source>
        <dbReference type="ARBA" id="ARBA00011245"/>
    </source>
</evidence>
<comment type="function">
    <text evidence="1 10">Catalyzes the ATP-dependent condensation of GlcN-Ins and L-cysteine to form L-Cys-GlcN-Ins.</text>
</comment>
<dbReference type="AlphaFoldDB" id="A0A2U1TG91"/>
<evidence type="ECO:0000259" key="11">
    <source>
        <dbReference type="Pfam" id="PF01406"/>
    </source>
</evidence>
<accession>A0A2U1TG91</accession>
<feature type="binding site" evidence="10">
    <location>
        <position position="290"/>
    </location>
    <ligand>
        <name>L-cysteinyl-5'-AMP</name>
        <dbReference type="ChEBI" id="CHEBI:144924"/>
    </ligand>
</feature>
<keyword evidence="4 10" id="KW-0436">Ligase</keyword>
<evidence type="ECO:0000313" key="12">
    <source>
        <dbReference type="EMBL" id="PWC07901.1"/>
    </source>
</evidence>